<protein>
    <recommendedName>
        <fullName evidence="26">Fibrocystin</fullName>
    </recommendedName>
    <alternativeName>
        <fullName evidence="28">Polycystic kidney and hepatic disease 1 protein</fullName>
    </alternativeName>
    <alternativeName>
        <fullName evidence="27">Polyductin</fullName>
    </alternativeName>
</protein>
<keyword evidence="15 31" id="KW-0732">Signal</keyword>
<evidence type="ECO:0000256" key="17">
    <source>
        <dbReference type="ARBA" id="ARBA00022824"/>
    </source>
</evidence>
<feature type="domain" description="G8" evidence="32">
    <location>
        <begin position="1858"/>
        <end position="1979"/>
    </location>
</feature>
<keyword evidence="35" id="KW-1185">Reference proteome</keyword>
<keyword evidence="17" id="KW-0256">Endoplasmic reticulum</keyword>
<dbReference type="PANTHER" id="PTHR46769:SF1">
    <property type="entry name" value="FIBROCYSTIN"/>
    <property type="match status" value="1"/>
</dbReference>
<evidence type="ECO:0000256" key="25">
    <source>
        <dbReference type="ARBA" id="ARBA00023328"/>
    </source>
</evidence>
<evidence type="ECO:0000256" key="31">
    <source>
        <dbReference type="SAM" id="SignalP"/>
    </source>
</evidence>
<feature type="compositionally biased region" description="Polar residues" evidence="29">
    <location>
        <begin position="3773"/>
        <end position="3784"/>
    </location>
</feature>
<reference evidence="35" key="1">
    <citation type="submission" date="2011-05" db="EMBL/GenBank/DDBJ databases">
        <title>Insights into the evolution of the great apes provided by the gorilla genome.</title>
        <authorList>
            <person name="Scally A."/>
        </authorList>
    </citation>
    <scope>NUCLEOTIDE SEQUENCE [LARGE SCALE GENOMIC DNA]</scope>
</reference>
<name>G3R5W5_GORGO</name>
<dbReference type="InterPro" id="IPR011050">
    <property type="entry name" value="Pectin_lyase_fold/virulence"/>
</dbReference>
<dbReference type="SMART" id="SM00429">
    <property type="entry name" value="IPT"/>
    <property type="match status" value="6"/>
</dbReference>
<dbReference type="OMA" id="NFMVWGS"/>
<dbReference type="EMBL" id="CABD030045051">
    <property type="status" value="NOT_ANNOTATED_CDS"/>
    <property type="molecule type" value="Genomic_DNA"/>
</dbReference>
<evidence type="ECO:0000313" key="34">
    <source>
        <dbReference type="Ensembl" id="ENSGGOP00000010698.3"/>
    </source>
</evidence>
<dbReference type="InterPro" id="IPR006626">
    <property type="entry name" value="PbH1"/>
</dbReference>
<dbReference type="GO" id="GO:1904036">
    <property type="term" value="P:negative regulation of epithelial cell apoptotic process"/>
    <property type="evidence" value="ECO:0007669"/>
    <property type="project" value="Ensembl"/>
</dbReference>
<dbReference type="Gene3D" id="2.160.20.10">
    <property type="entry name" value="Single-stranded right-handed beta-helix, Pectin lyase-like"/>
    <property type="match status" value="2"/>
</dbReference>
<evidence type="ECO:0000256" key="7">
    <source>
        <dbReference type="ARBA" id="ARBA00004550"/>
    </source>
</evidence>
<evidence type="ECO:0000256" key="28">
    <source>
        <dbReference type="ARBA" id="ARBA00081010"/>
    </source>
</evidence>
<dbReference type="EMBL" id="CABD030045048">
    <property type="status" value="NOT_ANNOTATED_CDS"/>
    <property type="molecule type" value="Genomic_DNA"/>
</dbReference>
<dbReference type="GO" id="GO:0016324">
    <property type="term" value="C:apical plasma membrane"/>
    <property type="evidence" value="ECO:0007669"/>
    <property type="project" value="UniProtKB-SubCell"/>
</dbReference>
<evidence type="ECO:0000256" key="21">
    <source>
        <dbReference type="ARBA" id="ARBA00023180"/>
    </source>
</evidence>
<dbReference type="GO" id="GO:0000132">
    <property type="term" value="P:establishment of mitotic spindle orientation"/>
    <property type="evidence" value="ECO:0007669"/>
    <property type="project" value="Ensembl"/>
</dbReference>
<keyword evidence="11" id="KW-1003">Cell membrane</keyword>
<dbReference type="Pfam" id="PF10162">
    <property type="entry name" value="G8"/>
    <property type="match status" value="2"/>
</dbReference>
<keyword evidence="19" id="KW-0333">Golgi apparatus</keyword>
<feature type="domain" description="PA14" evidence="33">
    <location>
        <begin position="309"/>
        <end position="472"/>
    </location>
</feature>
<dbReference type="GO" id="GO:0005783">
    <property type="term" value="C:endoplasmic reticulum"/>
    <property type="evidence" value="ECO:0007669"/>
    <property type="project" value="UniProtKB-SubCell"/>
</dbReference>
<dbReference type="SUPFAM" id="SSF51126">
    <property type="entry name" value="Pectin lyase-like"/>
    <property type="match status" value="2"/>
</dbReference>
<dbReference type="PROSITE" id="PS51484">
    <property type="entry name" value="G8"/>
    <property type="match status" value="2"/>
</dbReference>
<evidence type="ECO:0000256" key="1">
    <source>
        <dbReference type="ARBA" id="ARBA00004120"/>
    </source>
</evidence>
<dbReference type="eggNOG" id="ENOG502QR85">
    <property type="taxonomic scope" value="Eukaryota"/>
</dbReference>
<feature type="compositionally biased region" description="Basic and acidic residues" evidence="29">
    <location>
        <begin position="3788"/>
        <end position="3802"/>
    </location>
</feature>
<dbReference type="InterPro" id="IPR012334">
    <property type="entry name" value="Pectin_lyas_fold"/>
</dbReference>
<dbReference type="GO" id="GO:0070062">
    <property type="term" value="C:extracellular exosome"/>
    <property type="evidence" value="ECO:0007669"/>
    <property type="project" value="Ensembl"/>
</dbReference>
<dbReference type="EMBL" id="CABD030045043">
    <property type="status" value="NOT_ANNOTATED_CDS"/>
    <property type="molecule type" value="Genomic_DNA"/>
</dbReference>
<dbReference type="SMART" id="SM00710">
    <property type="entry name" value="PbH1"/>
    <property type="match status" value="10"/>
</dbReference>
<evidence type="ECO:0000256" key="23">
    <source>
        <dbReference type="ARBA" id="ARBA00023242"/>
    </source>
</evidence>
<evidence type="ECO:0000256" key="2">
    <source>
        <dbReference type="ARBA" id="ARBA00004123"/>
    </source>
</evidence>
<reference evidence="34" key="3">
    <citation type="submission" date="2025-08" db="UniProtKB">
        <authorList>
            <consortium name="Ensembl"/>
        </authorList>
    </citation>
    <scope>IDENTIFICATION</scope>
</reference>
<dbReference type="FunFam" id="2.60.40.10:FF:002082">
    <property type="entry name" value="PKHD1, fibrocystin/polyductin"/>
    <property type="match status" value="1"/>
</dbReference>
<sequence>MTAWLISLMSIEVLLLAVPHLSLHTEPEEGSLAGGTWITVIFDGLELGVLYPNNGSQLEIHLVNMNMVVPALRSIPCDVFPVFLDLPVVTCRTRSVLSEAHEGLYFLEAYFGGQLVSSPNPGPRDSCTFKFSKAQTPIVHQVYPPSGVPGKKSSIKIGIIVNLFAKACCKPSPVILEAQGDKWVTPCSLINRQMGSRYPIQEDHGLGTLQCRVEGDYIGLLEKSMVHKKAWLISAKQDLFLYQTHSEILSVFPETGSLGGRTDITITGDFFDNSAQVTIAGIPCDIRHVSPRKIECTTRAPGKDVRLTTPQPGNRGLLFEVGDAVEGLELTEATPGYRWQIVPNASSPFGFWSQEGQPFRARLSGFFVAPETNNYTFWIQADSQASLHFSWSEEPRTKVKVASISVGTADWFDSWEQNRDEGTWQQKTPKLELLGGAMYYLEAEHHGIAPSRGMRIGVQIHNTWLNPDVVTTYLREKHQIRVRAQRLPEVQLLTQGCMGNWVRTGVFLSPEVSNSDGDLTSGTEPFCGRFSLRQPRHLVLTPPAAQKGYRLDQYTHLCLAYKGHMNKILKMTVSFTIGFQNMVKNTTCDWSLTRTSPESWQFHCTDIWETCVRCSGDLQPPPANSPVLVHQIDLLPLAQETGLFYVDEIIIADTNVTVSQADSGTARPGGNLVESVSVVGSPPVYSVTSWLAGCGTELPLITARSVLTEGSPENLIVSVFSVSKPSLTDVPVQISAHHLHQLLQNNADDFTSRYLNASDFTVKEDLYTCYEHVWTLSWSTQIGDLPNFIRVSDENLTGVNPAAATRVVYDGGVFLGPIFGDMLATANQHTQVVVRVNDVPAHCPGSCSFQYLQGSTPCVHSVWYSVDGDINLMIYITGTGFSGDSQFLQVTVNKTSCKVIFSNQTNVVCQTDLLPVGMHRILMMVRPSGLAISATGEDLFLNVEPRLDMVEPSRAADIGGLWATIRGSSLEGVSLILFGSYSCAINVTTSNSSRIQCKVPPRGKDGRIVNVTVIRGDYSAVLPRAFTYVSSLNPVIVTLSRNTSNIAGGETLVIGVARLVNCTDLDVEVHVQDALAPVHTQSAWGLEVALPPLPAGLHRISVSINGVSIRSQGVDLHIQYLTEVFSIEPCCGSLLGGTILSISGIGFSRDPALVWVLVGNRSCDIVNLTEVSIWCETLPAPQIPHAGAPTVPAVVEVWAGNRSFARGPSPSLVGKGFTFMYEAAATPVVTAMQGEITNSSLSLHVGGSNLSNSVILLGNLNCDVETQSFQGNVSLSGCSIPLHSLEAGIYPLQVRQKQMGFANMSVVLQQFAVMPRIMAIFPSQGSACGGTILTVRGLLLNSRRRSVRVDLSGPFTCVILSLGDHTILCQVILEGDPLPGASFSLNVTVLVNGLTSECQGNCTLFIREEASPVMDALSTNTSGSLTTVLIRGQRLATTADELMVFVDDQLSCNVTFFNASHVVCQTRDLAPGPHYLSVFYTRNGYACSGNVSRNFYIMPQVFHYFPKNFSIHGGSLLTIEGTGLRGQNTTSVYVDQQACLTVNIGAELIRCIVPTGNGSVALEIEVDGLWYHIGVIGYNNAFTPELISISQNDDILTFAVAQISGAANIDIFIGMSPCVGVSGNHTVLQCVVPSLPAGEYHVRGYDCIRGWASSALVFTSRVIITAVTENFGCLGGRLVHVFGAGFSPGNVSAAVCGAPCRVLANATVSAFSCLVLPLDVSLAFLCGLKREEDSCEAARHTYVQCDLTVAMATEQLLESWPYLYICEESSQCLFVPDHWAESMFPSFSGLFISPKVERDEVLIYNSSCNITMETEAEMECETPNQPITVKITEIRKRWGQNTQGNFSLQFCRRWSRTHSWFPERLPQDGDNVTVENGQLLLLDTNTSILNLLHIRGGKLIFMAPGPIELRAHAILVSDGGELRIGSEDKPFQGRAQITLYGSSYSTPFFPYGVKFLAVRNGTLSLHGSLPEVIVTRLRATAHALDTVLALEDAVDWHPGDEVVIISGTGVKGAKPMEEIVTVETVQDTDLYLKSPLRYSHNFTENWVAGEHHILKATVALLSRSITIQGNLTNEREKLLVSCQEANAPEGNLQHCLYSMSEKMLGSRDMGARVIVQSFPEEPSQVQLKGVQFQVLGQAFHKHLSSLTLVGAMRESFIQGCTVRNSFSRGLSMCGTLGLKVDSNVFYNILGHALLVGTCMEMRYISWEAIRGRKDDWSGHGNIIRNNVIIRVSGAEGLSNPEMLTPSGIYICSPTNVIEGNRVCGAGYGYFFHLMTNQTSQAPLLSFTQNIAHSCTRYGLFVYPKFQPPWDNVTGTTLFQSFTVWESAGGAQIFRSSNLRLKNFKVYSCRDFGIDVLESDANTSVTDSLLLGHFAHKGSLCMSSGIKTPKRWELMVSNTTFVNFDLINCVAIRTCSDCSQGQGGFTVKTSQLKFTNSSNLVAFPFPHAAVLEDLDGSLSGKNRSHILASMETLSASCLVNSSFGRVVHGSACGGGVLFHRMSIGLANTPEVSYDLTMTDSRNKTTTVNYVRDTLSNPHGWMALLLDHETYSLQSENLWINRSLRYRHKKPSKKINESRSWFFEKINKIDRLLIFKNFFYFLASTSAPESALKWSLPETWQGVEEGWGGYNNTIPGPGDDVLILPNRTVLVDTDLPFFKGLYVMGTLDFPVDRSNVLSVACMVIAGGELKVGTLENPLEKEQKLLILLRASEGVFCDRMNGIHIDPGTIGVYGKVQLYSAYPKNSWTHLGADIASGNERIIVEDAVDWRPHDKIVLSSSSYEPHEAEVLTVKEVKGHHVRIYERLKHRHIGSVHVTEDGRHIRLAAEVGLLTRNIQIQPDVSCRGRVFVGSFRKSSREEFSGVLQLLNVEIQNFGSPLYSSVEFSNVSAGSWIISSTLHQSCGGGIHAAANHGVLLNDNIVFGTAGHGIDLEGQAYTVTNNLVVLMTQPAWSTIWVAGIKVNQVKDINLHGNIVAGSERLGFHIRGRKCSSCELLWSDNVVHSSLHGLHLYKESGLDNCTRISGFLAFKNFDYGAMLHVENSVEIENITLVDNTIGLLAVVYVFSAPQNSVRKVQIVLRNSVIVATSSSFDCIQDKVKPHSANLTSTDRAPSNPRGGRIGILWPVFTSEPNQWPQEPWHKVRNDHSISGIMKLQDVTFSSFVKSCYSDDLDVCILPNAENSGIVHPITAERTRMLKIKDKNKFYFPSLQPRKDLGKVVCPELDCASPRKYLFKDLDGRALGLPPPVSVFPKTEAEWTASFFNAGTFREEQKCTYQFLMQGFICKQTDQVVLILDSADAIWAIQKLYPVVSVTSGFVDVFSSVNANIPCSTSGSVSTFYSILPTRQITKVCFMDQTPQVLRFFLLGNKSTSKLLLAVFYHELQSPHVFLGESFIPPTLVQSASLLLNESIGANYFNIMDNLLYVVLQGEEPIEIRSGVSIHLALTVMVSVLEKGWEIVILERLTNFLQIGQNQIRFIHEMPGHEETLKAIADSRAKRKRNCPTVTCASHYRRVGQRRPLTMEMNSHRASPPMTVETISKVIIIEIGDSPTVRSTGMISSLSSNKLQKLAHQVITAQQTGVLENVLNMTIGALLVTQSKGVIGYGNTSSFKTGNLIYIRPYALSILVQPSDGEVGNELPVQPQLVFLDEQNRRVESLGPPSEPWTISASLEGASDSVLKGCTQAETQDGYVNFYNLAVLISGSNWHFIFTVTSPPGVNFTARSKPFAVLPVTRKEKSTIILAASLSSVASWLALSCLVGCWLKRSKSRKTKPEEIPESQTNNQNSHIHISSKRRESQGPKKEDTVVGEDMRMKVMLGKVNQCPHQLMNGVSRRKVSRHFVREEEAAVPAPGTTSITSHGHICAPGAPAQQVYLQETGNWKEGQEQFLRYQLAGQDQLLLLCPDFRQERQQLPGQSRLSKQSGSLGLSQEKKASCGATEAFCLHSVHPETIQEQL</sequence>
<dbReference type="FunFam" id="2.160.20.10:FF:000034">
    <property type="entry name" value="PKHD1, fibrocystin/polyductin"/>
    <property type="match status" value="1"/>
</dbReference>
<evidence type="ECO:0000256" key="26">
    <source>
        <dbReference type="ARBA" id="ARBA00074158"/>
    </source>
</evidence>
<dbReference type="FunCoup" id="G3R5W5">
    <property type="interactions" value="8"/>
</dbReference>
<feature type="transmembrane region" description="Helical" evidence="30">
    <location>
        <begin position="3735"/>
        <end position="3758"/>
    </location>
</feature>
<dbReference type="InParanoid" id="G3R5W5"/>
<evidence type="ECO:0000256" key="6">
    <source>
        <dbReference type="ARBA" id="ARBA00004240"/>
    </source>
</evidence>
<evidence type="ECO:0000256" key="24">
    <source>
        <dbReference type="ARBA" id="ARBA00023273"/>
    </source>
</evidence>
<dbReference type="InterPro" id="IPR013783">
    <property type="entry name" value="Ig-like_fold"/>
</dbReference>
<evidence type="ECO:0000256" key="8">
    <source>
        <dbReference type="ARBA" id="ARBA00004555"/>
    </source>
</evidence>
<dbReference type="InterPro" id="IPR019316">
    <property type="entry name" value="G8_domain"/>
</dbReference>
<dbReference type="GO" id="GO:0051898">
    <property type="term" value="P:negative regulation of phosphatidylinositol 3-kinase/protein kinase B signal transduction"/>
    <property type="evidence" value="ECO:0007669"/>
    <property type="project" value="Ensembl"/>
</dbReference>
<evidence type="ECO:0000256" key="18">
    <source>
        <dbReference type="ARBA" id="ARBA00022989"/>
    </source>
</evidence>
<evidence type="ECO:0000256" key="10">
    <source>
        <dbReference type="ARBA" id="ARBA00022454"/>
    </source>
</evidence>
<feature type="region of interest" description="Disordered" evidence="29">
    <location>
        <begin position="3764"/>
        <end position="3802"/>
    </location>
</feature>
<dbReference type="GeneTree" id="ENSGT00940000160697"/>
<dbReference type="GO" id="GO:0097731">
    <property type="term" value="C:9+0 non-motile cilium"/>
    <property type="evidence" value="ECO:0007669"/>
    <property type="project" value="Ensembl"/>
</dbReference>
<dbReference type="GO" id="GO:0050679">
    <property type="term" value="P:positive regulation of epithelial cell proliferation"/>
    <property type="evidence" value="ECO:0007669"/>
    <property type="project" value="Ensembl"/>
</dbReference>
<feature type="signal peptide" evidence="31">
    <location>
        <begin position="1"/>
        <end position="17"/>
    </location>
</feature>
<evidence type="ECO:0000256" key="3">
    <source>
        <dbReference type="ARBA" id="ARBA00004162"/>
    </source>
</evidence>
<feature type="domain" description="G8" evidence="32">
    <location>
        <begin position="2623"/>
        <end position="2749"/>
    </location>
</feature>
<dbReference type="GO" id="GO:0032006">
    <property type="term" value="P:regulation of TOR signaling"/>
    <property type="evidence" value="ECO:0007669"/>
    <property type="project" value="Ensembl"/>
</dbReference>
<accession>G3R5W5</accession>
<dbReference type="Gene3D" id="2.60.40.10">
    <property type="entry name" value="Immunoglobulins"/>
    <property type="match status" value="5"/>
</dbReference>
<keyword evidence="25" id="KW-0137">Centromere</keyword>
<keyword evidence="21" id="KW-0325">Glycoprotein</keyword>
<organism evidence="34 35">
    <name type="scientific">Gorilla gorilla gorilla</name>
    <name type="common">Western lowland gorilla</name>
    <dbReference type="NCBI Taxonomy" id="9595"/>
    <lineage>
        <taxon>Eukaryota</taxon>
        <taxon>Metazoa</taxon>
        <taxon>Chordata</taxon>
        <taxon>Craniata</taxon>
        <taxon>Vertebrata</taxon>
        <taxon>Euteleostomi</taxon>
        <taxon>Mammalia</taxon>
        <taxon>Eutheria</taxon>
        <taxon>Euarchontoglires</taxon>
        <taxon>Primates</taxon>
        <taxon>Haplorrhini</taxon>
        <taxon>Catarrhini</taxon>
        <taxon>Hominidae</taxon>
        <taxon>Gorilla</taxon>
    </lineage>
</organism>
<keyword evidence="22" id="KW-0206">Cytoskeleton</keyword>
<keyword evidence="16" id="KW-0677">Repeat</keyword>
<reference evidence="34 35" key="2">
    <citation type="journal article" date="2012" name="Nature">
        <title>Insights into hominid evolution from the gorilla genome sequence.</title>
        <authorList>
            <person name="Scally A."/>
            <person name="Dutheil J.Y."/>
            <person name="Hillier L.W."/>
            <person name="Jordan G.E."/>
            <person name="Goodhead I."/>
            <person name="Herrero J."/>
            <person name="Hobolth A."/>
            <person name="Lappalainen T."/>
            <person name="Mailund T."/>
            <person name="Marques-Bonet T."/>
            <person name="McCarthy S."/>
            <person name="Montgomery S.H."/>
            <person name="Schwalie P.C."/>
            <person name="Tang Y.A."/>
            <person name="Ward M.C."/>
            <person name="Xue Y."/>
            <person name="Yngvadottir B."/>
            <person name="Alkan C."/>
            <person name="Andersen L.N."/>
            <person name="Ayub Q."/>
            <person name="Ball E.V."/>
            <person name="Beal K."/>
            <person name="Bradley B.J."/>
            <person name="Chen Y."/>
            <person name="Clee C.M."/>
            <person name="Fitzgerald S."/>
            <person name="Graves T.A."/>
            <person name="Gu Y."/>
            <person name="Heath P."/>
            <person name="Heger A."/>
            <person name="Karakoc E."/>
            <person name="Kolb-Kokocinski A."/>
            <person name="Laird G.K."/>
            <person name="Lunter G."/>
            <person name="Meader S."/>
            <person name="Mort M."/>
            <person name="Mullikin J.C."/>
            <person name="Munch K."/>
            <person name="O'Connor T.D."/>
            <person name="Phillips A.D."/>
            <person name="Prado-Martinez J."/>
            <person name="Rogers A.S."/>
            <person name="Sajjadian S."/>
            <person name="Schmidt D."/>
            <person name="Shaw K."/>
            <person name="Simpson J.T."/>
            <person name="Stenson P.D."/>
            <person name="Turner D.J."/>
            <person name="Vigilant L."/>
            <person name="Vilella A.J."/>
            <person name="Whitener W."/>
            <person name="Zhu B."/>
            <person name="Cooper D.N."/>
            <person name="de Jong P."/>
            <person name="Dermitzakis E.T."/>
            <person name="Eichler E.E."/>
            <person name="Flicek P."/>
            <person name="Goldman N."/>
            <person name="Mundy N.I."/>
            <person name="Ning Z."/>
            <person name="Odom D.T."/>
            <person name="Ponting C.P."/>
            <person name="Quail M.A."/>
            <person name="Ryder O.A."/>
            <person name="Searle S.M."/>
            <person name="Warren W.C."/>
            <person name="Wilson R.K."/>
            <person name="Schierup M.H."/>
            <person name="Rogers J."/>
            <person name="Tyler-Smith C."/>
            <person name="Durbin R."/>
        </authorList>
    </citation>
    <scope>NUCLEOTIDE SEQUENCE [LARGE SCALE GENOMIC DNA]</scope>
</reference>
<dbReference type="EMBL" id="CABD030045050">
    <property type="status" value="NOT_ANNOTATED_CDS"/>
    <property type="molecule type" value="Genomic_DNA"/>
</dbReference>
<keyword evidence="18 30" id="KW-1133">Transmembrane helix</keyword>
<evidence type="ECO:0000256" key="16">
    <source>
        <dbReference type="ARBA" id="ARBA00022737"/>
    </source>
</evidence>
<dbReference type="EMBL" id="CABD030045047">
    <property type="status" value="NOT_ANNOTATED_CDS"/>
    <property type="molecule type" value="Genomic_DNA"/>
</dbReference>
<evidence type="ECO:0000256" key="9">
    <source>
        <dbReference type="ARBA" id="ARBA00004584"/>
    </source>
</evidence>
<dbReference type="InterPro" id="IPR014756">
    <property type="entry name" value="Ig_E-set"/>
</dbReference>
<dbReference type="PROSITE" id="PS51820">
    <property type="entry name" value="PA14"/>
    <property type="match status" value="1"/>
</dbReference>
<dbReference type="GO" id="GO:0048471">
    <property type="term" value="C:perinuclear region of cytoplasm"/>
    <property type="evidence" value="ECO:0007669"/>
    <property type="project" value="Ensembl"/>
</dbReference>
<dbReference type="GO" id="GO:1904054">
    <property type="term" value="P:regulation of cholangiocyte proliferation"/>
    <property type="evidence" value="ECO:0007669"/>
    <property type="project" value="Ensembl"/>
</dbReference>
<evidence type="ECO:0000256" key="5">
    <source>
        <dbReference type="ARBA" id="ARBA00004221"/>
    </source>
</evidence>
<dbReference type="EMBL" id="CABD030045042">
    <property type="status" value="NOT_ANNOTATED_CDS"/>
    <property type="molecule type" value="Genomic_DNA"/>
</dbReference>
<dbReference type="GO" id="GO:0005829">
    <property type="term" value="C:cytosol"/>
    <property type="evidence" value="ECO:0007669"/>
    <property type="project" value="Ensembl"/>
</dbReference>
<evidence type="ECO:0000256" key="29">
    <source>
        <dbReference type="SAM" id="MobiDB-lite"/>
    </source>
</evidence>
<evidence type="ECO:0000256" key="30">
    <source>
        <dbReference type="SAM" id="Phobius"/>
    </source>
</evidence>
<evidence type="ECO:0000256" key="14">
    <source>
        <dbReference type="ARBA" id="ARBA00022692"/>
    </source>
</evidence>
<evidence type="ECO:0000256" key="27">
    <source>
        <dbReference type="ARBA" id="ARBA00080496"/>
    </source>
</evidence>
<evidence type="ECO:0000256" key="11">
    <source>
        <dbReference type="ARBA" id="ARBA00022475"/>
    </source>
</evidence>
<keyword evidence="24" id="KW-0966">Cell projection</keyword>
<dbReference type="GO" id="GO:0048754">
    <property type="term" value="P:branching morphogenesis of an epithelial tube"/>
    <property type="evidence" value="ECO:0007669"/>
    <property type="project" value="Ensembl"/>
</dbReference>
<dbReference type="GO" id="GO:0072686">
    <property type="term" value="C:mitotic spindle"/>
    <property type="evidence" value="ECO:0007669"/>
    <property type="project" value="Ensembl"/>
</dbReference>
<evidence type="ECO:0000256" key="22">
    <source>
        <dbReference type="ARBA" id="ARBA00023212"/>
    </source>
</evidence>
<dbReference type="InterPro" id="IPR055401">
    <property type="entry name" value="CEMIP_beta-hel_dom"/>
</dbReference>
<dbReference type="FunFam" id="2.60.40.10:FF:000871">
    <property type="entry name" value="PKHD1, fibrocystin/polyductin"/>
    <property type="match status" value="1"/>
</dbReference>
<dbReference type="GO" id="GO:0090175">
    <property type="term" value="P:regulation of establishment of planar polarity"/>
    <property type="evidence" value="ECO:0007669"/>
    <property type="project" value="Ensembl"/>
</dbReference>
<keyword evidence="23" id="KW-0539">Nucleus</keyword>
<dbReference type="HOGENOM" id="CLU_000057_1_0_1"/>
<proteinExistence type="predicted"/>
<dbReference type="GO" id="GO:0060271">
    <property type="term" value="P:cilium assembly"/>
    <property type="evidence" value="ECO:0007669"/>
    <property type="project" value="Ensembl"/>
</dbReference>
<dbReference type="STRING" id="9593.ENSGGOP00000010698"/>
<dbReference type="FunFam" id="2.160.20.10:FF:000133">
    <property type="entry name" value="PKHD1, fibrocystin/polyductin"/>
    <property type="match status" value="1"/>
</dbReference>
<evidence type="ECO:0000256" key="19">
    <source>
        <dbReference type="ARBA" id="ARBA00023034"/>
    </source>
</evidence>
<dbReference type="GO" id="GO:0005794">
    <property type="term" value="C:Golgi apparatus"/>
    <property type="evidence" value="ECO:0007669"/>
    <property type="project" value="UniProtKB-SubCell"/>
</dbReference>
<dbReference type="Ensembl" id="ENSGGOT00000011018.3">
    <property type="protein sequence ID" value="ENSGGOP00000010698.3"/>
    <property type="gene ID" value="ENSGGOG00000010943.3"/>
</dbReference>
<dbReference type="EMBL" id="CABD030045049">
    <property type="status" value="NOT_ANNOTATED_CDS"/>
    <property type="molecule type" value="Genomic_DNA"/>
</dbReference>
<evidence type="ECO:0000259" key="32">
    <source>
        <dbReference type="PROSITE" id="PS51484"/>
    </source>
</evidence>
<dbReference type="Proteomes" id="UP000001519">
    <property type="component" value="Chromosome 6"/>
</dbReference>
<dbReference type="GO" id="GO:0006874">
    <property type="term" value="P:intracellular calcium ion homeostasis"/>
    <property type="evidence" value="ECO:0007669"/>
    <property type="project" value="Ensembl"/>
</dbReference>
<dbReference type="Pfam" id="PF24606">
    <property type="entry name" value="CEMIP_beta-hel"/>
    <property type="match status" value="1"/>
</dbReference>
<gene>
    <name evidence="34" type="primary">PKHD1</name>
</gene>
<dbReference type="SUPFAM" id="SSF81296">
    <property type="entry name" value="E set domains"/>
    <property type="match status" value="6"/>
</dbReference>
<dbReference type="SUPFAM" id="SSF56988">
    <property type="entry name" value="Anthrax protective antigen"/>
    <property type="match status" value="1"/>
</dbReference>
<dbReference type="InterPro" id="IPR052387">
    <property type="entry name" value="Fibrocystin"/>
</dbReference>
<dbReference type="CDD" id="cd00603">
    <property type="entry name" value="IPT_PCSR"/>
    <property type="match status" value="6"/>
</dbReference>
<dbReference type="EMBL" id="CABD030045044">
    <property type="status" value="NOT_ANNOTATED_CDS"/>
    <property type="molecule type" value="Genomic_DNA"/>
</dbReference>
<feature type="chain" id="PRO_5014145151" description="Fibrocystin" evidence="31">
    <location>
        <begin position="18"/>
        <end position="3950"/>
    </location>
</feature>
<dbReference type="SMART" id="SM01225">
    <property type="entry name" value="G8"/>
    <property type="match status" value="2"/>
</dbReference>
<dbReference type="EMBL" id="CABD030045045">
    <property type="status" value="NOT_ANNOTATED_CDS"/>
    <property type="molecule type" value="Genomic_DNA"/>
</dbReference>
<dbReference type="FunFam" id="2.60.40.10:FF:001171">
    <property type="entry name" value="PKHD1, fibrocystin/polyductin"/>
    <property type="match status" value="1"/>
</dbReference>
<evidence type="ECO:0000256" key="15">
    <source>
        <dbReference type="ARBA" id="ARBA00022729"/>
    </source>
</evidence>
<dbReference type="InterPro" id="IPR002909">
    <property type="entry name" value="IPT_dom"/>
</dbReference>
<dbReference type="FunFam" id="2.60.40.10:FF:000889">
    <property type="entry name" value="fibrocystin isoform X1"/>
    <property type="match status" value="1"/>
</dbReference>
<dbReference type="Bgee" id="ENSGGOG00000010943">
    <property type="expression patterns" value="Expressed in adult mammalian kidney and 1 other cell type or tissue"/>
</dbReference>
<evidence type="ECO:0000256" key="4">
    <source>
        <dbReference type="ARBA" id="ARBA00004186"/>
    </source>
</evidence>
<dbReference type="GO" id="GO:0001822">
    <property type="term" value="P:kidney development"/>
    <property type="evidence" value="ECO:0007669"/>
    <property type="project" value="Ensembl"/>
</dbReference>
<dbReference type="GO" id="GO:0000775">
    <property type="term" value="C:chromosome, centromeric region"/>
    <property type="evidence" value="ECO:0007669"/>
    <property type="project" value="UniProtKB-SubCell"/>
</dbReference>
<comment type="subcellular location">
    <subcellularLocation>
        <location evidence="5">Apical cell membrane</location>
    </subcellularLocation>
    <subcellularLocation>
        <location evidence="3">Cell membrane</location>
        <topology evidence="3">Single-pass membrane protein</topology>
    </subcellularLocation>
    <subcellularLocation>
        <location evidence="9">Chromosome</location>
        <location evidence="9">Centromere</location>
    </subcellularLocation>
    <subcellularLocation>
        <location evidence="1">Cytoplasm</location>
        <location evidence="1">Cytoskeleton</location>
        <location evidence="1">Cilium basal body</location>
    </subcellularLocation>
    <subcellularLocation>
        <location evidence="4">Cytoplasm</location>
        <location evidence="4">Cytoskeleton</location>
        <location evidence="4">Spindle</location>
    </subcellularLocation>
    <subcellularLocation>
        <location evidence="6">Endoplasmic reticulum</location>
    </subcellularLocation>
    <subcellularLocation>
        <location evidence="8">Golgi apparatus</location>
    </subcellularLocation>
    <subcellularLocation>
        <location evidence="2">Nucleus</location>
    </subcellularLocation>
    <subcellularLocation>
        <location evidence="7">Secreted</location>
        <location evidence="7">Extracellular exosome</location>
    </subcellularLocation>
</comment>
<dbReference type="FunFam" id="2.60.40.10:FF:001444">
    <property type="entry name" value="PKHD1, fibrocystin/polyductin"/>
    <property type="match status" value="1"/>
</dbReference>
<dbReference type="GO" id="GO:0005634">
    <property type="term" value="C:nucleus"/>
    <property type="evidence" value="ECO:0007669"/>
    <property type="project" value="UniProtKB-SubCell"/>
</dbReference>
<evidence type="ECO:0000256" key="13">
    <source>
        <dbReference type="ARBA" id="ARBA00022525"/>
    </source>
</evidence>
<keyword evidence="14 30" id="KW-0812">Transmembrane</keyword>
<evidence type="ECO:0000313" key="35">
    <source>
        <dbReference type="Proteomes" id="UP000001519"/>
    </source>
</evidence>
<evidence type="ECO:0000256" key="12">
    <source>
        <dbReference type="ARBA" id="ARBA00022490"/>
    </source>
</evidence>
<dbReference type="InterPro" id="IPR037524">
    <property type="entry name" value="PA14/GLEYA"/>
</dbReference>
<dbReference type="GO" id="GO:0036064">
    <property type="term" value="C:ciliary basal body"/>
    <property type="evidence" value="ECO:0007669"/>
    <property type="project" value="Ensembl"/>
</dbReference>
<dbReference type="GO" id="GO:0070372">
    <property type="term" value="P:regulation of ERK1 and ERK2 cascade"/>
    <property type="evidence" value="ECO:0007669"/>
    <property type="project" value="Ensembl"/>
</dbReference>
<dbReference type="PANTHER" id="PTHR46769">
    <property type="entry name" value="POLYCYSTIC KIDNEY AND HEPATIC DISEASE 1 (AUTOSOMAL RECESSIVE)-LIKE 1"/>
    <property type="match status" value="1"/>
</dbReference>
<evidence type="ECO:0000259" key="33">
    <source>
        <dbReference type="PROSITE" id="PS51820"/>
    </source>
</evidence>
<keyword evidence="20 30" id="KW-0472">Membrane</keyword>
<keyword evidence="10" id="KW-0158">Chromosome</keyword>
<dbReference type="GO" id="GO:0005813">
    <property type="term" value="C:centrosome"/>
    <property type="evidence" value="ECO:0007669"/>
    <property type="project" value="Ensembl"/>
</dbReference>
<evidence type="ECO:0000256" key="20">
    <source>
        <dbReference type="ARBA" id="ARBA00023136"/>
    </source>
</evidence>
<dbReference type="GO" id="GO:0010824">
    <property type="term" value="P:regulation of centrosome duplication"/>
    <property type="evidence" value="ECO:0007669"/>
    <property type="project" value="Ensembl"/>
</dbReference>
<reference evidence="34" key="4">
    <citation type="submission" date="2025-09" db="UniProtKB">
        <authorList>
            <consortium name="Ensembl"/>
        </authorList>
    </citation>
    <scope>IDENTIFICATION</scope>
</reference>
<dbReference type="GO" id="GO:0045216">
    <property type="term" value="P:cell-cell junction organization"/>
    <property type="evidence" value="ECO:0007669"/>
    <property type="project" value="Ensembl"/>
</dbReference>
<keyword evidence="13" id="KW-0964">Secreted</keyword>
<dbReference type="Pfam" id="PF01833">
    <property type="entry name" value="TIG"/>
    <property type="match status" value="8"/>
</dbReference>
<dbReference type="EMBL" id="CABD030045046">
    <property type="status" value="NOT_ANNOTATED_CDS"/>
    <property type="molecule type" value="Genomic_DNA"/>
</dbReference>
<keyword evidence="12" id="KW-0963">Cytoplasm</keyword>